<evidence type="ECO:0000313" key="2">
    <source>
        <dbReference type="EMBL" id="KAL0170941.1"/>
    </source>
</evidence>
<sequence>MTKEDVLRESSEGDSVLGRNSLISRNSERPVVHQVASAPMPSDCGEHVGLYTCIA</sequence>
<name>A0ABD0PDH4_CIRMR</name>
<dbReference type="Proteomes" id="UP001529510">
    <property type="component" value="Unassembled WGS sequence"/>
</dbReference>
<organism evidence="2 3">
    <name type="scientific">Cirrhinus mrigala</name>
    <name type="common">Mrigala</name>
    <dbReference type="NCBI Taxonomy" id="683832"/>
    <lineage>
        <taxon>Eukaryota</taxon>
        <taxon>Metazoa</taxon>
        <taxon>Chordata</taxon>
        <taxon>Craniata</taxon>
        <taxon>Vertebrata</taxon>
        <taxon>Euteleostomi</taxon>
        <taxon>Actinopterygii</taxon>
        <taxon>Neopterygii</taxon>
        <taxon>Teleostei</taxon>
        <taxon>Ostariophysi</taxon>
        <taxon>Cypriniformes</taxon>
        <taxon>Cyprinidae</taxon>
        <taxon>Labeoninae</taxon>
        <taxon>Labeonini</taxon>
        <taxon>Cirrhinus</taxon>
    </lineage>
</organism>
<feature type="non-terminal residue" evidence="2">
    <location>
        <position position="55"/>
    </location>
</feature>
<protein>
    <submittedName>
        <fullName evidence="2">Uncharacterized protein</fullName>
    </submittedName>
</protein>
<comment type="caution">
    <text evidence="2">The sequence shown here is derived from an EMBL/GenBank/DDBJ whole genome shotgun (WGS) entry which is preliminary data.</text>
</comment>
<reference evidence="2 3" key="1">
    <citation type="submission" date="2024-05" db="EMBL/GenBank/DDBJ databases">
        <title>Genome sequencing and assembly of Indian major carp, Cirrhinus mrigala (Hamilton, 1822).</title>
        <authorList>
            <person name="Mohindra V."/>
            <person name="Chowdhury L.M."/>
            <person name="Lal K."/>
            <person name="Jena J.K."/>
        </authorList>
    </citation>
    <scope>NUCLEOTIDE SEQUENCE [LARGE SCALE GENOMIC DNA]</scope>
    <source>
        <strain evidence="2">CM1030</strain>
        <tissue evidence="2">Blood</tissue>
    </source>
</reference>
<evidence type="ECO:0000256" key="1">
    <source>
        <dbReference type="SAM" id="MobiDB-lite"/>
    </source>
</evidence>
<proteinExistence type="predicted"/>
<feature type="region of interest" description="Disordered" evidence="1">
    <location>
        <begin position="1"/>
        <end position="30"/>
    </location>
</feature>
<keyword evidence="3" id="KW-1185">Reference proteome</keyword>
<feature type="compositionally biased region" description="Basic and acidic residues" evidence="1">
    <location>
        <begin position="1"/>
        <end position="11"/>
    </location>
</feature>
<evidence type="ECO:0000313" key="3">
    <source>
        <dbReference type="Proteomes" id="UP001529510"/>
    </source>
</evidence>
<gene>
    <name evidence="2" type="ORF">M9458_035537</name>
</gene>
<dbReference type="EMBL" id="JAMKFB020000017">
    <property type="protein sequence ID" value="KAL0170941.1"/>
    <property type="molecule type" value="Genomic_DNA"/>
</dbReference>
<dbReference type="AlphaFoldDB" id="A0ABD0PDH4"/>
<accession>A0ABD0PDH4</accession>